<dbReference type="EMBL" id="BTRK01000006">
    <property type="protein sequence ID" value="GMR60274.1"/>
    <property type="molecule type" value="Genomic_DNA"/>
</dbReference>
<feature type="non-terminal residue" evidence="10">
    <location>
        <position position="1"/>
    </location>
</feature>
<feature type="compositionally biased region" description="Polar residues" evidence="8">
    <location>
        <begin position="225"/>
        <end position="243"/>
    </location>
</feature>
<keyword evidence="3" id="KW-0677">Repeat</keyword>
<evidence type="ECO:0000256" key="8">
    <source>
        <dbReference type="SAM" id="MobiDB-lite"/>
    </source>
</evidence>
<evidence type="ECO:0000256" key="3">
    <source>
        <dbReference type="ARBA" id="ARBA00022737"/>
    </source>
</evidence>
<evidence type="ECO:0000313" key="10">
    <source>
        <dbReference type="EMBL" id="GMR60274.1"/>
    </source>
</evidence>
<dbReference type="GO" id="GO:0008270">
    <property type="term" value="F:zinc ion binding"/>
    <property type="evidence" value="ECO:0007669"/>
    <property type="project" value="UniProtKB-KW"/>
</dbReference>
<evidence type="ECO:0000256" key="7">
    <source>
        <dbReference type="PROSITE-ProRule" id="PRU00042"/>
    </source>
</evidence>
<dbReference type="PANTHER" id="PTHR24404">
    <property type="entry name" value="ZINC FINGER PROTEIN"/>
    <property type="match status" value="1"/>
</dbReference>
<feature type="region of interest" description="Disordered" evidence="8">
    <location>
        <begin position="225"/>
        <end position="351"/>
    </location>
</feature>
<evidence type="ECO:0000256" key="6">
    <source>
        <dbReference type="ARBA" id="ARBA00023242"/>
    </source>
</evidence>
<dbReference type="AlphaFoldDB" id="A0AAN5DBX5"/>
<comment type="caution">
    <text evidence="10">The sequence shown here is derived from an EMBL/GenBank/DDBJ whole genome shotgun (WGS) entry which is preliminary data.</text>
</comment>
<dbReference type="GO" id="GO:0000978">
    <property type="term" value="F:RNA polymerase II cis-regulatory region sequence-specific DNA binding"/>
    <property type="evidence" value="ECO:0007669"/>
    <property type="project" value="TreeGrafter"/>
</dbReference>
<evidence type="ECO:0000259" key="9">
    <source>
        <dbReference type="PROSITE" id="PS50157"/>
    </source>
</evidence>
<dbReference type="PANTHER" id="PTHR24404:SF114">
    <property type="entry name" value="KLUMPFUSS, ISOFORM B-RELATED"/>
    <property type="match status" value="1"/>
</dbReference>
<sequence>HPLLMRTAHCTFCMKKLADAYSLSAHIYRCHSTMLHQLKEDVGRPAQVERDGYPIRAMYDPFPFSCSSCNLCWPTAIGIAEHFVNMEKSRKPCGGRLIVRQSPNASCSSRDEQNEISINRYEFVLPVRCPYCTKSFKEAFEMSNHIGKAHATHQLDLERKLEHTISKNPTVKHEYAPFVCTGLKCGLSFKRMEQWSAHYTENIRNRTPCYGEVCIARKANGTKNKNGVCSNFPSQNSGDSSESPIKDELPASAGENPDSCIKKEIKEEPLDEDEAPSTSVPHIPVETPQTDVPSSSTGTNDAIPDALPRPPAATAAESGNAVVKEEPLDEHSEEQAVVKEEPSTSYAGNGKVKMEPGRFMCDKCPVIFTEHDRFMDHIKSHTNGIFLMDSFEPAAKRRRLYGHPATCSFNNDSNTPHSSKSAVFPFVCKHCKKKRFRTLDECKEHEQTCRRISLANARGRAFTDPITCIFCKKGQANVYVLRNHLRMEHGDTIVKLRKHFMMASEFLPFRCSACKVGFEDPRVLLNHFRLREEFGVPCTGNLFLHNYEFSLMEREKLDDTFTVPIPALPITNIKISQNREWCPKDPIPIGDDDDTLTVACPECAEEWPCSQIKLHVKMEHP</sequence>
<comment type="subcellular location">
    <subcellularLocation>
        <location evidence="1">Nucleus</location>
    </subcellularLocation>
</comment>
<dbReference type="GO" id="GO:0006357">
    <property type="term" value="P:regulation of transcription by RNA polymerase II"/>
    <property type="evidence" value="ECO:0007669"/>
    <property type="project" value="TreeGrafter"/>
</dbReference>
<dbReference type="Gene3D" id="3.30.160.60">
    <property type="entry name" value="Classic Zinc Finger"/>
    <property type="match status" value="1"/>
</dbReference>
<proteinExistence type="predicted"/>
<evidence type="ECO:0000256" key="2">
    <source>
        <dbReference type="ARBA" id="ARBA00022723"/>
    </source>
</evidence>
<keyword evidence="6" id="KW-0539">Nucleus</keyword>
<evidence type="ECO:0000256" key="4">
    <source>
        <dbReference type="ARBA" id="ARBA00022771"/>
    </source>
</evidence>
<dbReference type="InterPro" id="IPR013087">
    <property type="entry name" value="Znf_C2H2_type"/>
</dbReference>
<keyword evidence="4 7" id="KW-0863">Zinc-finger</keyword>
<protein>
    <recommendedName>
        <fullName evidence="9">C2H2-type domain-containing protein</fullName>
    </recommendedName>
</protein>
<keyword evidence="11" id="KW-1185">Reference proteome</keyword>
<evidence type="ECO:0000313" key="11">
    <source>
        <dbReference type="Proteomes" id="UP001328107"/>
    </source>
</evidence>
<gene>
    <name evidence="10" type="ORF">PMAYCL1PPCAC_30469</name>
</gene>
<keyword evidence="5" id="KW-0862">Zinc</keyword>
<evidence type="ECO:0000256" key="5">
    <source>
        <dbReference type="ARBA" id="ARBA00022833"/>
    </source>
</evidence>
<dbReference type="GO" id="GO:0003700">
    <property type="term" value="F:DNA-binding transcription factor activity"/>
    <property type="evidence" value="ECO:0007669"/>
    <property type="project" value="TreeGrafter"/>
</dbReference>
<accession>A0AAN5DBX5</accession>
<dbReference type="InterPro" id="IPR050589">
    <property type="entry name" value="Ikaros_C2H2-ZF"/>
</dbReference>
<keyword evidence="2" id="KW-0479">Metal-binding</keyword>
<dbReference type="PROSITE" id="PS50157">
    <property type="entry name" value="ZINC_FINGER_C2H2_2"/>
    <property type="match status" value="1"/>
</dbReference>
<dbReference type="PROSITE" id="PS00028">
    <property type="entry name" value="ZINC_FINGER_C2H2_1"/>
    <property type="match status" value="3"/>
</dbReference>
<feature type="compositionally biased region" description="Polar residues" evidence="8">
    <location>
        <begin position="287"/>
        <end position="300"/>
    </location>
</feature>
<feature type="domain" description="C2H2-type" evidence="9">
    <location>
        <begin position="359"/>
        <end position="383"/>
    </location>
</feature>
<organism evidence="10 11">
    <name type="scientific">Pristionchus mayeri</name>
    <dbReference type="NCBI Taxonomy" id="1317129"/>
    <lineage>
        <taxon>Eukaryota</taxon>
        <taxon>Metazoa</taxon>
        <taxon>Ecdysozoa</taxon>
        <taxon>Nematoda</taxon>
        <taxon>Chromadorea</taxon>
        <taxon>Rhabditida</taxon>
        <taxon>Rhabditina</taxon>
        <taxon>Diplogasteromorpha</taxon>
        <taxon>Diplogasteroidea</taxon>
        <taxon>Neodiplogasteridae</taxon>
        <taxon>Pristionchus</taxon>
    </lineage>
</organism>
<dbReference type="SMART" id="SM00355">
    <property type="entry name" value="ZnF_C2H2"/>
    <property type="match status" value="6"/>
</dbReference>
<evidence type="ECO:0000256" key="1">
    <source>
        <dbReference type="ARBA" id="ARBA00004123"/>
    </source>
</evidence>
<name>A0AAN5DBX5_9BILA</name>
<dbReference type="Proteomes" id="UP001328107">
    <property type="component" value="Unassembled WGS sequence"/>
</dbReference>
<dbReference type="GO" id="GO:0005634">
    <property type="term" value="C:nucleus"/>
    <property type="evidence" value="ECO:0007669"/>
    <property type="project" value="UniProtKB-SubCell"/>
</dbReference>
<feature type="non-terminal residue" evidence="10">
    <location>
        <position position="621"/>
    </location>
</feature>
<feature type="compositionally biased region" description="Basic and acidic residues" evidence="8">
    <location>
        <begin position="323"/>
        <end position="342"/>
    </location>
</feature>
<reference evidence="11" key="1">
    <citation type="submission" date="2022-10" db="EMBL/GenBank/DDBJ databases">
        <title>Genome assembly of Pristionchus species.</title>
        <authorList>
            <person name="Yoshida K."/>
            <person name="Sommer R.J."/>
        </authorList>
    </citation>
    <scope>NUCLEOTIDE SEQUENCE [LARGE SCALE GENOMIC DNA]</scope>
    <source>
        <strain evidence="11">RS5460</strain>
    </source>
</reference>